<dbReference type="AlphaFoldDB" id="W1IME0"/>
<dbReference type="Gene3D" id="3.40.50.10490">
    <property type="entry name" value="Glucose-6-phosphate isomerase like protein, domain 1"/>
    <property type="match status" value="1"/>
</dbReference>
<name>W1IME0_9GAMM</name>
<accession>W1IME0</accession>
<proteinExistence type="predicted"/>
<comment type="caution">
    <text evidence="1">The sequence shown here is derived from an EMBL/GenBank/DDBJ whole genome shotgun (WGS) entry which is preliminary data.</text>
</comment>
<dbReference type="RefSeq" id="WP_156933304.1">
    <property type="nucleotide sequence ID" value="NZ_CAWLVK010000025.1"/>
</dbReference>
<dbReference type="Proteomes" id="UP000019197">
    <property type="component" value="Unassembled WGS sequence"/>
</dbReference>
<reference evidence="1 2" key="1">
    <citation type="submission" date="2013-11" db="EMBL/GenBank/DDBJ databases">
        <title>Draft genome sequence and annotation of the entomopathogenic bacterium, Xenorhabdus cabanillasi strain JM26.</title>
        <authorList>
            <person name="Gualtieri M."/>
            <person name="Ogier J.C."/>
            <person name="Pages S."/>
            <person name="Givaudan A."/>
            <person name="Gaudriault S."/>
        </authorList>
    </citation>
    <scope>NUCLEOTIDE SEQUENCE [LARGE SCALE GENOMIC DNA]</scope>
    <source>
        <strain evidence="1 2">JM26</strain>
    </source>
</reference>
<organism evidence="1 2">
    <name type="scientific">Xenorhabdus cabanillasii JM26</name>
    <dbReference type="NCBI Taxonomy" id="1427517"/>
    <lineage>
        <taxon>Bacteria</taxon>
        <taxon>Pseudomonadati</taxon>
        <taxon>Pseudomonadota</taxon>
        <taxon>Gammaproteobacteria</taxon>
        <taxon>Enterobacterales</taxon>
        <taxon>Morganellaceae</taxon>
        <taxon>Xenorhabdus</taxon>
    </lineage>
</organism>
<evidence type="ECO:0000313" key="1">
    <source>
        <dbReference type="EMBL" id="CDL79667.1"/>
    </source>
</evidence>
<evidence type="ECO:0000313" key="2">
    <source>
        <dbReference type="Proteomes" id="UP000019197"/>
    </source>
</evidence>
<gene>
    <name evidence="1" type="ORF">XCR1_1200022</name>
</gene>
<protein>
    <submittedName>
        <fullName evidence="1">Uncharacterized protein</fullName>
    </submittedName>
</protein>
<sequence>MTPLFSLFIPVAGRTSGILGLSPDNPCPTGEVNRVVKGVQIYPYTESEK</sequence>
<dbReference type="EMBL" id="CBXE010000025">
    <property type="protein sequence ID" value="CDL79667.1"/>
    <property type="molecule type" value="Genomic_DNA"/>
</dbReference>